<dbReference type="OrthoDB" id="9796461at2"/>
<reference evidence="11 12" key="1">
    <citation type="submission" date="2019-02" db="EMBL/GenBank/DDBJ databases">
        <title>Polymorphobacter sp. isolated from the lake at the Tibet of China.</title>
        <authorList>
            <person name="Li A."/>
        </authorList>
    </citation>
    <scope>NUCLEOTIDE SEQUENCE [LARGE SCALE GENOMIC DNA]</scope>
    <source>
        <strain evidence="11 12">DJ1R-1</strain>
    </source>
</reference>
<dbReference type="SUPFAM" id="SSF52266">
    <property type="entry name" value="SGNH hydrolase"/>
    <property type="match status" value="1"/>
</dbReference>
<dbReference type="EMBL" id="SIHO01000003">
    <property type="protein sequence ID" value="TFU01333.1"/>
    <property type="molecule type" value="Genomic_DNA"/>
</dbReference>
<protein>
    <submittedName>
        <fullName evidence="11">Acyltransferase</fullName>
    </submittedName>
</protein>
<comment type="caution">
    <text evidence="11">The sequence shown here is derived from an EMBL/GenBank/DDBJ whole genome shotgun (WGS) entry which is preliminary data.</text>
</comment>
<feature type="domain" description="SGNH" evidence="10">
    <location>
        <begin position="403"/>
        <end position="641"/>
    </location>
</feature>
<comment type="subcellular location">
    <subcellularLocation>
        <location evidence="1">Cell membrane</location>
        <topology evidence="1">Multi-pass membrane protein</topology>
    </subcellularLocation>
</comment>
<dbReference type="RefSeq" id="WP_135246837.1">
    <property type="nucleotide sequence ID" value="NZ_SIHO01000003.1"/>
</dbReference>
<feature type="transmembrane region" description="Helical" evidence="8">
    <location>
        <begin position="7"/>
        <end position="24"/>
    </location>
</feature>
<dbReference type="InterPro" id="IPR043968">
    <property type="entry name" value="SGNH"/>
</dbReference>
<evidence type="ECO:0000256" key="6">
    <source>
        <dbReference type="ARBA" id="ARBA00023136"/>
    </source>
</evidence>
<evidence type="ECO:0000256" key="1">
    <source>
        <dbReference type="ARBA" id="ARBA00004651"/>
    </source>
</evidence>
<keyword evidence="3 11" id="KW-0808">Transferase</keyword>
<dbReference type="AlphaFoldDB" id="A0A4Y9EKN9"/>
<accession>A0A4Y9EKN9</accession>
<dbReference type="GO" id="GO:0016788">
    <property type="term" value="F:hydrolase activity, acting on ester bonds"/>
    <property type="evidence" value="ECO:0007669"/>
    <property type="project" value="UniProtKB-ARBA"/>
</dbReference>
<gene>
    <name evidence="11" type="ORF">EUV02_13660</name>
</gene>
<feature type="transmembrane region" description="Helical" evidence="8">
    <location>
        <begin position="30"/>
        <end position="51"/>
    </location>
</feature>
<evidence type="ECO:0000256" key="2">
    <source>
        <dbReference type="ARBA" id="ARBA00022475"/>
    </source>
</evidence>
<dbReference type="GO" id="GO:0009103">
    <property type="term" value="P:lipopolysaccharide biosynthetic process"/>
    <property type="evidence" value="ECO:0007669"/>
    <property type="project" value="TreeGrafter"/>
</dbReference>
<proteinExistence type="predicted"/>
<evidence type="ECO:0000259" key="10">
    <source>
        <dbReference type="Pfam" id="PF19040"/>
    </source>
</evidence>
<feature type="transmembrane region" description="Helical" evidence="8">
    <location>
        <begin position="134"/>
        <end position="155"/>
    </location>
</feature>
<feature type="transmembrane region" description="Helical" evidence="8">
    <location>
        <begin position="188"/>
        <end position="211"/>
    </location>
</feature>
<keyword evidence="6 8" id="KW-0472">Membrane</keyword>
<evidence type="ECO:0000313" key="12">
    <source>
        <dbReference type="Proteomes" id="UP000297737"/>
    </source>
</evidence>
<feature type="transmembrane region" description="Helical" evidence="8">
    <location>
        <begin position="72"/>
        <end position="91"/>
    </location>
</feature>
<evidence type="ECO:0000313" key="11">
    <source>
        <dbReference type="EMBL" id="TFU01333.1"/>
    </source>
</evidence>
<dbReference type="Proteomes" id="UP000297737">
    <property type="component" value="Unassembled WGS sequence"/>
</dbReference>
<keyword evidence="7 11" id="KW-0012">Acyltransferase</keyword>
<feature type="transmembrane region" description="Helical" evidence="8">
    <location>
        <begin position="242"/>
        <end position="262"/>
    </location>
</feature>
<dbReference type="PANTHER" id="PTHR23028:SF53">
    <property type="entry name" value="ACYL_TRANSF_3 DOMAIN-CONTAINING PROTEIN"/>
    <property type="match status" value="1"/>
</dbReference>
<evidence type="ECO:0000259" key="9">
    <source>
        <dbReference type="Pfam" id="PF01757"/>
    </source>
</evidence>
<dbReference type="Gene3D" id="3.40.50.1110">
    <property type="entry name" value="SGNH hydrolase"/>
    <property type="match status" value="1"/>
</dbReference>
<feature type="transmembrane region" description="Helical" evidence="8">
    <location>
        <begin position="346"/>
        <end position="366"/>
    </location>
</feature>
<evidence type="ECO:0000256" key="5">
    <source>
        <dbReference type="ARBA" id="ARBA00022989"/>
    </source>
</evidence>
<organism evidence="11 12">
    <name type="scientific">Glacieibacterium arshaanense</name>
    <dbReference type="NCBI Taxonomy" id="2511025"/>
    <lineage>
        <taxon>Bacteria</taxon>
        <taxon>Pseudomonadati</taxon>
        <taxon>Pseudomonadota</taxon>
        <taxon>Alphaproteobacteria</taxon>
        <taxon>Sphingomonadales</taxon>
        <taxon>Sphingosinicellaceae</taxon>
        <taxon>Glacieibacterium</taxon>
    </lineage>
</organism>
<dbReference type="InterPro" id="IPR002656">
    <property type="entry name" value="Acyl_transf_3_dom"/>
</dbReference>
<dbReference type="Pfam" id="PF19040">
    <property type="entry name" value="SGNH"/>
    <property type="match status" value="1"/>
</dbReference>
<dbReference type="PANTHER" id="PTHR23028">
    <property type="entry name" value="ACETYLTRANSFERASE"/>
    <property type="match status" value="1"/>
</dbReference>
<keyword evidence="12" id="KW-1185">Reference proteome</keyword>
<dbReference type="Pfam" id="PF01757">
    <property type="entry name" value="Acyl_transf_3"/>
    <property type="match status" value="1"/>
</dbReference>
<dbReference type="GO" id="GO:0005886">
    <property type="term" value="C:plasma membrane"/>
    <property type="evidence" value="ECO:0007669"/>
    <property type="project" value="UniProtKB-SubCell"/>
</dbReference>
<feature type="transmembrane region" description="Helical" evidence="8">
    <location>
        <begin position="283"/>
        <end position="302"/>
    </location>
</feature>
<sequence length="659" mass="70022">MQHRGEIDGLRAISVGGVVLFHAWPGLLPGGFLGVDVFFVISGFLITSLLAAEATTKRISITDFYERRARRIVPALAFVLLLTTLGAVAVMPPSELEAYGASLRAAALFYSNVFFYGDIGYFAAATKYMPLLHIWSLAVEEQFYIVWPLLVLLLVAMKRTRLLPLVVALIVLASLAAAVWMQKRSPAVGFYLTPFRMWELGLGALLAVTPLPAAQRSAAPLLIIGLALILGSMLWLDERLALYMPTPLPACLGAALVLYATTHAKPRAVTLLANAPMRAIGRGSYSLYLWHWPALVLPRIALDRGLTPLESAAAVVIAGALTYVSLRFVEAPWRDRCRTPMTRARLLTLAAAALLLVALIGTALQFSGGLVGHAAPGVARIQPLVHDDTSSAARCAAGEATAQPGAWRDCTTDPARATADVLLLGDSHAYHLAPGIMAAAAGRGLNVRQVTKHGCSPVYRGAPGSADLCARFNRAALVEVARHPELRVIIVSGHWADNLERRAALLARGGTPDAAQIAMARDGLNAAVVALIADLRRAAPNARVVLVGTTPEFSVRIGRCIERARFAGRADADCLDKPIKDQPWASLGDATLADVAAATGSAIYLPRPLFCDGANCRAGSVDSIDFRDNDHLSAAGSQRVATGLFTVIDPLLAAPRPGA</sequence>
<feature type="transmembrane region" description="Helical" evidence="8">
    <location>
        <begin position="308"/>
        <end position="326"/>
    </location>
</feature>
<dbReference type="GO" id="GO:0016747">
    <property type="term" value="F:acyltransferase activity, transferring groups other than amino-acyl groups"/>
    <property type="evidence" value="ECO:0007669"/>
    <property type="project" value="InterPro"/>
</dbReference>
<evidence type="ECO:0000256" key="8">
    <source>
        <dbReference type="SAM" id="Phobius"/>
    </source>
</evidence>
<feature type="domain" description="Acyltransferase 3" evidence="9">
    <location>
        <begin position="6"/>
        <end position="322"/>
    </location>
</feature>
<feature type="transmembrane region" description="Helical" evidence="8">
    <location>
        <begin position="162"/>
        <end position="182"/>
    </location>
</feature>
<dbReference type="InterPro" id="IPR050879">
    <property type="entry name" value="Acyltransferase_3"/>
</dbReference>
<keyword evidence="4 8" id="KW-0812">Transmembrane</keyword>
<evidence type="ECO:0000256" key="3">
    <source>
        <dbReference type="ARBA" id="ARBA00022679"/>
    </source>
</evidence>
<feature type="transmembrane region" description="Helical" evidence="8">
    <location>
        <begin position="218"/>
        <end position="236"/>
    </location>
</feature>
<name>A0A4Y9EKN9_9SPHN</name>
<dbReference type="InterPro" id="IPR036514">
    <property type="entry name" value="SGNH_hydro_sf"/>
</dbReference>
<keyword evidence="2" id="KW-1003">Cell membrane</keyword>
<evidence type="ECO:0000256" key="7">
    <source>
        <dbReference type="ARBA" id="ARBA00023315"/>
    </source>
</evidence>
<evidence type="ECO:0000256" key="4">
    <source>
        <dbReference type="ARBA" id="ARBA00022692"/>
    </source>
</evidence>
<keyword evidence="5 8" id="KW-1133">Transmembrane helix</keyword>